<dbReference type="InterPro" id="IPR003594">
    <property type="entry name" value="HATPase_dom"/>
</dbReference>
<accession>A0A366EH63</accession>
<keyword evidence="9 17" id="KW-0418">Kinase</keyword>
<keyword evidence="7 15" id="KW-0812">Transmembrane</keyword>
<keyword evidence="8" id="KW-0547">Nucleotide-binding</keyword>
<keyword evidence="6" id="KW-0808">Transferase</keyword>
<dbReference type="GO" id="GO:0000155">
    <property type="term" value="F:phosphorelay sensor kinase activity"/>
    <property type="evidence" value="ECO:0007669"/>
    <property type="project" value="InterPro"/>
</dbReference>
<dbReference type="SUPFAM" id="SSF55874">
    <property type="entry name" value="ATPase domain of HSP90 chaperone/DNA topoisomerase II/histidine kinase"/>
    <property type="match status" value="1"/>
</dbReference>
<keyword evidence="12" id="KW-0902">Two-component regulatory system</keyword>
<dbReference type="InterPro" id="IPR050640">
    <property type="entry name" value="Bact_2-comp_sensor_kinase"/>
</dbReference>
<sequence>MGAFYQKISLTLLNLKIKNKLLIIYLLATVIPVLLAGLYLNYAIRTVVIENALDEAESNIDKIETRLHTMLSRVTSISDSIYLDRDMYTLLKSEYKSSLQVYHAYNRYPVFDNYLTYYDEIDNIQFYMTKDMITDSHFIHANEEIAESSWYLQAQDNRGKIAWIYKEEEWTNNRTLTLTRAVYDNQNNFLGVLCIYVSSDKLKEISSGELHDVIITIDNKTVIYHQNDAIIGQLASKLTRENGMPKVVQSNYVLDKTYQGQEVKVTVHQFKPTKALYNHIQIASIVPVETLMKKPNQIFIRGFAVTLGALIVSIVAYRFFIRSFNKRIVTLKQAMFKVAKGRFNIGKQMVGKDEIGEVYDELYQTTQSIQQLIEEVYVHKIKEERWRRKQKESDFKMLASQINPHFLYNTLEMIRMKAIMNKDREVAAIIQKLSKMMRTALKSTNHQIPLKEEVELIRTYLEIQSLRFGDHLRYQINTDVELDRLFIFPLLLQPIVENAIIHGIEPKEGTAEIKVSITTSDQLLQIEVSDNGVGMSKERLRTVLNWLSQEDEKNEGKRIGVKNVHQRIQLYYGASYGMQIYSDVSQGTIVIIKLPAEQLTQKL</sequence>
<feature type="transmembrane region" description="Helical" evidence="15">
    <location>
        <begin position="21"/>
        <end position="42"/>
    </location>
</feature>
<dbReference type="RefSeq" id="WP_113867679.1">
    <property type="nucleotide sequence ID" value="NZ_BAABQN010000008.1"/>
</dbReference>
<feature type="domain" description="Histidine kinase" evidence="16">
    <location>
        <begin position="402"/>
        <end position="598"/>
    </location>
</feature>
<reference evidence="17 18" key="1">
    <citation type="submission" date="2018-06" db="EMBL/GenBank/DDBJ databases">
        <title>Genomic Encyclopedia of Type Strains, Phase IV (KMG-IV): sequencing the most valuable type-strain genomes for metagenomic binning, comparative biology and taxonomic classification.</title>
        <authorList>
            <person name="Goeker M."/>
        </authorList>
    </citation>
    <scope>NUCLEOTIDE SEQUENCE [LARGE SCALE GENOMIC DNA]</scope>
    <source>
        <strain evidence="17 18">DSM 15140</strain>
    </source>
</reference>
<dbReference type="EC" id="2.7.13.3" evidence="3"/>
<evidence type="ECO:0000256" key="5">
    <source>
        <dbReference type="ARBA" id="ARBA00022553"/>
    </source>
</evidence>
<name>A0A366EH63_9BACI</name>
<dbReference type="InterPro" id="IPR004358">
    <property type="entry name" value="Sig_transdc_His_kin-like_C"/>
</dbReference>
<evidence type="ECO:0000256" key="1">
    <source>
        <dbReference type="ARBA" id="ARBA00000085"/>
    </source>
</evidence>
<dbReference type="SMART" id="SM00387">
    <property type="entry name" value="HATPase_c"/>
    <property type="match status" value="1"/>
</dbReference>
<evidence type="ECO:0000256" key="3">
    <source>
        <dbReference type="ARBA" id="ARBA00012438"/>
    </source>
</evidence>
<keyword evidence="4" id="KW-1003">Cell membrane</keyword>
<evidence type="ECO:0000256" key="12">
    <source>
        <dbReference type="ARBA" id="ARBA00023012"/>
    </source>
</evidence>
<keyword evidence="14" id="KW-0175">Coiled coil</keyword>
<keyword evidence="18" id="KW-1185">Reference proteome</keyword>
<evidence type="ECO:0000313" key="17">
    <source>
        <dbReference type="EMBL" id="RBP00775.1"/>
    </source>
</evidence>
<evidence type="ECO:0000256" key="2">
    <source>
        <dbReference type="ARBA" id="ARBA00004651"/>
    </source>
</evidence>
<dbReference type="CDD" id="cd18773">
    <property type="entry name" value="PDC1_HK_sensor"/>
    <property type="match status" value="1"/>
</dbReference>
<dbReference type="OrthoDB" id="9776552at2"/>
<keyword evidence="13 15" id="KW-0472">Membrane</keyword>
<evidence type="ECO:0000256" key="4">
    <source>
        <dbReference type="ARBA" id="ARBA00022475"/>
    </source>
</evidence>
<keyword evidence="11 15" id="KW-1133">Transmembrane helix</keyword>
<dbReference type="InterPro" id="IPR036890">
    <property type="entry name" value="HATPase_C_sf"/>
</dbReference>
<dbReference type="EMBL" id="QNRI01000002">
    <property type="protein sequence ID" value="RBP00775.1"/>
    <property type="molecule type" value="Genomic_DNA"/>
</dbReference>
<dbReference type="AlphaFoldDB" id="A0A366EH63"/>
<dbReference type="Gene3D" id="6.10.340.10">
    <property type="match status" value="1"/>
</dbReference>
<feature type="coiled-coil region" evidence="14">
    <location>
        <begin position="46"/>
        <end position="73"/>
    </location>
</feature>
<evidence type="ECO:0000256" key="10">
    <source>
        <dbReference type="ARBA" id="ARBA00022840"/>
    </source>
</evidence>
<dbReference type="Pfam" id="PF02518">
    <property type="entry name" value="HATPase_c"/>
    <property type="match status" value="1"/>
</dbReference>
<dbReference type="STRING" id="200904.GCA_900168775_00802"/>
<evidence type="ECO:0000256" key="6">
    <source>
        <dbReference type="ARBA" id="ARBA00022679"/>
    </source>
</evidence>
<comment type="caution">
    <text evidence="17">The sequence shown here is derived from an EMBL/GenBank/DDBJ whole genome shotgun (WGS) entry which is preliminary data.</text>
</comment>
<feature type="transmembrane region" description="Helical" evidence="15">
    <location>
        <begin position="298"/>
        <end position="320"/>
    </location>
</feature>
<evidence type="ECO:0000256" key="7">
    <source>
        <dbReference type="ARBA" id="ARBA00022692"/>
    </source>
</evidence>
<evidence type="ECO:0000256" key="15">
    <source>
        <dbReference type="SAM" id="Phobius"/>
    </source>
</evidence>
<protein>
    <recommendedName>
        <fullName evidence="3">histidine kinase</fullName>
        <ecNumber evidence="3">2.7.13.3</ecNumber>
    </recommendedName>
</protein>
<dbReference type="Gene3D" id="3.30.565.10">
    <property type="entry name" value="Histidine kinase-like ATPase, C-terminal domain"/>
    <property type="match status" value="1"/>
</dbReference>
<dbReference type="PROSITE" id="PS50109">
    <property type="entry name" value="HIS_KIN"/>
    <property type="match status" value="1"/>
</dbReference>
<gene>
    <name evidence="17" type="ORF">DES48_102543</name>
</gene>
<evidence type="ECO:0000256" key="13">
    <source>
        <dbReference type="ARBA" id="ARBA00023136"/>
    </source>
</evidence>
<dbReference type="Pfam" id="PF06580">
    <property type="entry name" value="His_kinase"/>
    <property type="match status" value="1"/>
</dbReference>
<evidence type="ECO:0000256" key="9">
    <source>
        <dbReference type="ARBA" id="ARBA00022777"/>
    </source>
</evidence>
<evidence type="ECO:0000256" key="11">
    <source>
        <dbReference type="ARBA" id="ARBA00022989"/>
    </source>
</evidence>
<dbReference type="PANTHER" id="PTHR34220:SF11">
    <property type="entry name" value="SENSOR PROTEIN KINASE HPTS"/>
    <property type="match status" value="1"/>
</dbReference>
<keyword evidence="10" id="KW-0067">ATP-binding</keyword>
<comment type="catalytic activity">
    <reaction evidence="1">
        <text>ATP + protein L-histidine = ADP + protein N-phospho-L-histidine.</text>
        <dbReference type="EC" id="2.7.13.3"/>
    </reaction>
</comment>
<organism evidence="17 18">
    <name type="scientific">Paraliobacillus ryukyuensis</name>
    <dbReference type="NCBI Taxonomy" id="200904"/>
    <lineage>
        <taxon>Bacteria</taxon>
        <taxon>Bacillati</taxon>
        <taxon>Bacillota</taxon>
        <taxon>Bacilli</taxon>
        <taxon>Bacillales</taxon>
        <taxon>Bacillaceae</taxon>
        <taxon>Paraliobacillus</taxon>
    </lineage>
</organism>
<proteinExistence type="predicted"/>
<dbReference type="Proteomes" id="UP000252254">
    <property type="component" value="Unassembled WGS sequence"/>
</dbReference>
<dbReference type="PANTHER" id="PTHR34220">
    <property type="entry name" value="SENSOR HISTIDINE KINASE YPDA"/>
    <property type="match status" value="1"/>
</dbReference>
<keyword evidence="5" id="KW-0597">Phosphoprotein</keyword>
<dbReference type="GO" id="GO:0005886">
    <property type="term" value="C:plasma membrane"/>
    <property type="evidence" value="ECO:0007669"/>
    <property type="project" value="UniProtKB-SubCell"/>
</dbReference>
<evidence type="ECO:0000256" key="8">
    <source>
        <dbReference type="ARBA" id="ARBA00022741"/>
    </source>
</evidence>
<dbReference type="InterPro" id="IPR010559">
    <property type="entry name" value="Sig_transdc_His_kin_internal"/>
</dbReference>
<evidence type="ECO:0000313" key="18">
    <source>
        <dbReference type="Proteomes" id="UP000252254"/>
    </source>
</evidence>
<dbReference type="PRINTS" id="PR00344">
    <property type="entry name" value="BCTRLSENSOR"/>
</dbReference>
<dbReference type="GO" id="GO:0005524">
    <property type="term" value="F:ATP binding"/>
    <property type="evidence" value="ECO:0007669"/>
    <property type="project" value="UniProtKB-KW"/>
</dbReference>
<evidence type="ECO:0000259" key="16">
    <source>
        <dbReference type="PROSITE" id="PS50109"/>
    </source>
</evidence>
<dbReference type="InterPro" id="IPR005467">
    <property type="entry name" value="His_kinase_dom"/>
</dbReference>
<comment type="subcellular location">
    <subcellularLocation>
        <location evidence="2">Cell membrane</location>
        <topology evidence="2">Multi-pass membrane protein</topology>
    </subcellularLocation>
</comment>
<evidence type="ECO:0000256" key="14">
    <source>
        <dbReference type="SAM" id="Coils"/>
    </source>
</evidence>